<organism evidence="14 15">
    <name type="scientific">Scheffersomyces spartinae</name>
    <dbReference type="NCBI Taxonomy" id="45513"/>
    <lineage>
        <taxon>Eukaryota</taxon>
        <taxon>Fungi</taxon>
        <taxon>Dikarya</taxon>
        <taxon>Ascomycota</taxon>
        <taxon>Saccharomycotina</taxon>
        <taxon>Pichiomycetes</taxon>
        <taxon>Debaryomycetaceae</taxon>
        <taxon>Scheffersomyces</taxon>
    </lineage>
</organism>
<evidence type="ECO:0000313" key="15">
    <source>
        <dbReference type="Proteomes" id="UP000790833"/>
    </source>
</evidence>
<dbReference type="Proteomes" id="UP000790833">
    <property type="component" value="Unassembled WGS sequence"/>
</dbReference>
<evidence type="ECO:0000313" key="14">
    <source>
        <dbReference type="EMBL" id="KAG7192197.1"/>
    </source>
</evidence>
<evidence type="ECO:0000256" key="9">
    <source>
        <dbReference type="ARBA" id="ARBA00023306"/>
    </source>
</evidence>
<evidence type="ECO:0000256" key="2">
    <source>
        <dbReference type="ARBA" id="ARBA00006379"/>
    </source>
</evidence>
<keyword evidence="8 12" id="KW-0175">Coiled coil</keyword>
<keyword evidence="11" id="KW-0539">Nucleus</keyword>
<proteinExistence type="inferred from homology"/>
<evidence type="ECO:0000256" key="7">
    <source>
        <dbReference type="ARBA" id="ARBA00022838"/>
    </source>
</evidence>
<dbReference type="CDD" id="cd23784">
    <property type="entry name" value="RWD_Spc25"/>
    <property type="match status" value="1"/>
</dbReference>
<dbReference type="AlphaFoldDB" id="A0A9P7V6Q9"/>
<evidence type="ECO:0000256" key="10">
    <source>
        <dbReference type="ARBA" id="ARBA00023328"/>
    </source>
</evidence>
<feature type="domain" description="Chromosome segregation protein Spc25 C-terminal" evidence="13">
    <location>
        <begin position="156"/>
        <end position="226"/>
    </location>
</feature>
<evidence type="ECO:0000256" key="11">
    <source>
        <dbReference type="RuleBase" id="RU367150"/>
    </source>
</evidence>
<dbReference type="Gene3D" id="3.30.457.50">
    <property type="entry name" value="Chromosome segregation protein Spc25"/>
    <property type="match status" value="1"/>
</dbReference>
<keyword evidence="9 11" id="KW-0131">Cell cycle</keyword>
<dbReference type="GO" id="GO:0005634">
    <property type="term" value="C:nucleus"/>
    <property type="evidence" value="ECO:0007669"/>
    <property type="project" value="UniProtKB-SubCell"/>
</dbReference>
<dbReference type="InterPro" id="IPR045143">
    <property type="entry name" value="Spc25"/>
</dbReference>
<dbReference type="GeneID" id="66115289"/>
<dbReference type="InterPro" id="IPR013255">
    <property type="entry name" value="Spc25_C"/>
</dbReference>
<comment type="subunit">
    <text evidence="3">Component of the NDC80 complex, which consists of NDC80, NUF2, SPC24 and SPC25.</text>
</comment>
<sequence length="229" mass="27489">MTDAVGEFNVEEFQQNIDEFERHFEEWLSDTRRKSQREKKEYVTLITKLKSQERQYVSEIVDFQEKQLRYKDQVRSNVEVLEQQQNKIKQLQDFELQMKQEKERLELQLAQLNDEFNRVSDKIHQRHVDIREQQKKDLTELLKYQAYFGLEVKPVGEETLVFIFTKIDANNSEREFTFEIDISGNTLHINNTNPQIPKDQLLDLENDFATHLDMAKFLPLIRKCFQAIA</sequence>
<dbReference type="RefSeq" id="XP_043047747.1">
    <property type="nucleotide sequence ID" value="XM_043192692.1"/>
</dbReference>
<name>A0A9P7V6Q9_9ASCO</name>
<evidence type="ECO:0000256" key="8">
    <source>
        <dbReference type="ARBA" id="ARBA00023054"/>
    </source>
</evidence>
<comment type="subcellular location">
    <subcellularLocation>
        <location evidence="11">Nucleus</location>
    </subcellularLocation>
    <subcellularLocation>
        <location evidence="11">Chromosome</location>
        <location evidence="11">Centromere</location>
        <location evidence="11">Kinetochore</location>
    </subcellularLocation>
</comment>
<keyword evidence="10 11" id="KW-0137">Centromere</keyword>
<dbReference type="GO" id="GO:0051301">
    <property type="term" value="P:cell division"/>
    <property type="evidence" value="ECO:0007669"/>
    <property type="project" value="UniProtKB-UniRule"/>
</dbReference>
<comment type="caution">
    <text evidence="14">The sequence shown here is derived from an EMBL/GenBank/DDBJ whole genome shotgun (WGS) entry which is preliminary data.</text>
</comment>
<keyword evidence="15" id="KW-1185">Reference proteome</keyword>
<dbReference type="Pfam" id="PF08234">
    <property type="entry name" value="Spindle_Spc25"/>
    <property type="match status" value="1"/>
</dbReference>
<keyword evidence="7 11" id="KW-0995">Kinetochore</keyword>
<keyword evidence="6 11" id="KW-0498">Mitosis</keyword>
<evidence type="ECO:0000256" key="1">
    <source>
        <dbReference type="ARBA" id="ARBA00002772"/>
    </source>
</evidence>
<protein>
    <recommendedName>
        <fullName evidence="11">Kinetochore protein SPC25</fullName>
    </recommendedName>
</protein>
<evidence type="ECO:0000256" key="4">
    <source>
        <dbReference type="ARBA" id="ARBA00022454"/>
    </source>
</evidence>
<gene>
    <name evidence="14" type="ORF">KQ657_001915</name>
</gene>
<evidence type="ECO:0000256" key="5">
    <source>
        <dbReference type="ARBA" id="ARBA00022618"/>
    </source>
</evidence>
<dbReference type="EMBL" id="JAHMUF010000019">
    <property type="protein sequence ID" value="KAG7192197.1"/>
    <property type="molecule type" value="Genomic_DNA"/>
</dbReference>
<keyword evidence="5 11" id="KW-0132">Cell division</keyword>
<dbReference type="GO" id="GO:0031262">
    <property type="term" value="C:Ndc80 complex"/>
    <property type="evidence" value="ECO:0007669"/>
    <property type="project" value="InterPro"/>
</dbReference>
<dbReference type="GO" id="GO:0007059">
    <property type="term" value="P:chromosome segregation"/>
    <property type="evidence" value="ECO:0007669"/>
    <property type="project" value="InterPro"/>
</dbReference>
<comment type="function">
    <text evidence="1 11">Acts as a component of the essential kinetochore-associated NDC80 complex, which is required for chromosome segregation and spindle checkpoint activity.</text>
</comment>
<evidence type="ECO:0000256" key="6">
    <source>
        <dbReference type="ARBA" id="ARBA00022776"/>
    </source>
</evidence>
<comment type="similarity">
    <text evidence="2 11">Belongs to the SPC25 family.</text>
</comment>
<dbReference type="PANTHER" id="PTHR14281:SF0">
    <property type="entry name" value="KINETOCHORE PROTEIN SPC25"/>
    <property type="match status" value="1"/>
</dbReference>
<evidence type="ECO:0000256" key="3">
    <source>
        <dbReference type="ARBA" id="ARBA00011562"/>
    </source>
</evidence>
<dbReference type="PANTHER" id="PTHR14281">
    <property type="entry name" value="KINETOCHORE PROTEIN SPC25-RELATED"/>
    <property type="match status" value="1"/>
</dbReference>
<dbReference type="OrthoDB" id="4056921at2759"/>
<evidence type="ECO:0000256" key="12">
    <source>
        <dbReference type="SAM" id="Coils"/>
    </source>
</evidence>
<reference evidence="14" key="1">
    <citation type="submission" date="2021-03" db="EMBL/GenBank/DDBJ databases">
        <authorList>
            <person name="Palmer J.M."/>
        </authorList>
    </citation>
    <scope>NUCLEOTIDE SEQUENCE</scope>
    <source>
        <strain evidence="14">ARV_011</strain>
    </source>
</reference>
<feature type="coiled-coil region" evidence="12">
    <location>
        <begin position="71"/>
        <end position="122"/>
    </location>
</feature>
<evidence type="ECO:0000259" key="13">
    <source>
        <dbReference type="Pfam" id="PF08234"/>
    </source>
</evidence>
<accession>A0A9P7V6Q9</accession>
<keyword evidence="4 11" id="KW-0158">Chromosome</keyword>